<reference evidence="20" key="1">
    <citation type="submission" date="2025-08" db="UniProtKB">
        <authorList>
            <consortium name="Ensembl"/>
        </authorList>
    </citation>
    <scope>IDENTIFICATION</scope>
</reference>
<evidence type="ECO:0000256" key="2">
    <source>
        <dbReference type="ARBA" id="ARBA00022475"/>
    </source>
</evidence>
<evidence type="ECO:0000256" key="3">
    <source>
        <dbReference type="ARBA" id="ARBA00022692"/>
    </source>
</evidence>
<dbReference type="PANTHER" id="PTHR11860:SF49">
    <property type="entry name" value="HIGH AFFINITY IMMUNOGLOBULIN ALPHA AND IMMUNOGLOBULIN MU FC RECEPTOR"/>
    <property type="match status" value="1"/>
</dbReference>
<accession>A0A2K5CHI7</accession>
<protein>
    <recommendedName>
        <fullName evidence="15">High affinity immunoglobulin alpha and immunoglobulin mu Fc receptor</fullName>
    </recommendedName>
    <alternativeName>
        <fullName evidence="16">Fc alpha/mu receptor</fullName>
    </alternativeName>
</protein>
<feature type="region of interest" description="Disordered" evidence="17">
    <location>
        <begin position="257"/>
        <end position="353"/>
    </location>
</feature>
<evidence type="ECO:0000256" key="15">
    <source>
        <dbReference type="ARBA" id="ARBA00072110"/>
    </source>
</evidence>
<evidence type="ECO:0000256" key="4">
    <source>
        <dbReference type="ARBA" id="ARBA00022729"/>
    </source>
</evidence>
<evidence type="ECO:0000256" key="12">
    <source>
        <dbReference type="ARBA" id="ARBA00023319"/>
    </source>
</evidence>
<evidence type="ECO:0000256" key="6">
    <source>
        <dbReference type="ARBA" id="ARBA00022989"/>
    </source>
</evidence>
<keyword evidence="3 18" id="KW-0812">Transmembrane</keyword>
<dbReference type="Pfam" id="PF07686">
    <property type="entry name" value="V-set"/>
    <property type="match status" value="1"/>
</dbReference>
<comment type="function">
    <text evidence="13">Functions as a receptor for the Fc fragment of IgA and IgM. Binds IgA and IgM with high affinity and mediates their endocytosis. May function in the immune response to microbes mediated by IgA and IgM.</text>
</comment>
<keyword evidence="6 18" id="KW-1133">Transmembrane helix</keyword>
<dbReference type="Ensembl" id="ENSANAT00000026018.1">
    <property type="protein sequence ID" value="ENSANAP00000008237.1"/>
    <property type="gene ID" value="ENSANAG00000022157.1"/>
</dbReference>
<dbReference type="Proteomes" id="UP000233020">
    <property type="component" value="Unplaced"/>
</dbReference>
<evidence type="ECO:0000256" key="5">
    <source>
        <dbReference type="ARBA" id="ARBA00022859"/>
    </source>
</evidence>
<feature type="region of interest" description="Disordered" evidence="17">
    <location>
        <begin position="421"/>
        <end position="470"/>
    </location>
</feature>
<dbReference type="InterPro" id="IPR036179">
    <property type="entry name" value="Ig-like_dom_sf"/>
</dbReference>
<keyword evidence="5" id="KW-0391">Immunity</keyword>
<comment type="subunit">
    <text evidence="14">Interacts with IGHM; this interaction facilitates the endocytosis of IgM-coated microbes or IgM-antigen immune complexes.</text>
</comment>
<evidence type="ECO:0000256" key="9">
    <source>
        <dbReference type="ARBA" id="ARBA00023157"/>
    </source>
</evidence>
<evidence type="ECO:0000259" key="19">
    <source>
        <dbReference type="SMART" id="SM00409"/>
    </source>
</evidence>
<sequence length="556" mass="59683">MDTEATVKEAEADYCRLIAGTSPQSHFSCIRTAGWKMPFFLILCLLQGSSFALPQKRPHLRWLWEGSLPSRTHLQTMGTLMPSSPLCWREGSSFAAANALKGPRLVSGDPGGAVTIQCHYAPSSVNRHQRKYWCRLGPPRWICQTIVSTNHYIHHHYRDRVALTDFPQRGLFVVRLSQLSPEDIGCYLCGIGDENNVLFFSMNLTVSAGPSSTLPTATPATGELPMRSYGTAPPAANRWTPGTTQTLGQRTAWDTVASAPGSSMTRASAEGRQTSGAARPAAPGTGSRAEGSTKAPAPIPESPASESRSRMSNTTEGVQGGTRSSVTNKARASKDGREMTTTKVDRPREDTERVSIALEAAKKSLGTVSPPAPVSETLAWEILPQCCLETSVSKQQSLGPIGETSPAAGVWTLGTTSIEAASGEGSAAGDPDATTGDRGSQATPSQALAVGPWRPPGKESSVKSAFPEDESDSWTLAPVSTLLVLFMLMALVLLQRKLRRRRTSQEAERVTLIQMTRVLEVNLQPDQLPHVERKMLQDDSCPAGTSLTAPERNPGP</sequence>
<feature type="compositionally biased region" description="Polar residues" evidence="17">
    <location>
        <begin position="311"/>
        <end position="330"/>
    </location>
</feature>
<dbReference type="GO" id="GO:0002250">
    <property type="term" value="P:adaptive immune response"/>
    <property type="evidence" value="ECO:0007669"/>
    <property type="project" value="UniProtKB-KW"/>
</dbReference>
<dbReference type="SMART" id="SM00409">
    <property type="entry name" value="IG"/>
    <property type="match status" value="1"/>
</dbReference>
<organism evidence="20 21">
    <name type="scientific">Aotus nancymaae</name>
    <name type="common">Ma's night monkey</name>
    <dbReference type="NCBI Taxonomy" id="37293"/>
    <lineage>
        <taxon>Eukaryota</taxon>
        <taxon>Metazoa</taxon>
        <taxon>Chordata</taxon>
        <taxon>Craniata</taxon>
        <taxon>Vertebrata</taxon>
        <taxon>Euteleostomi</taxon>
        <taxon>Mammalia</taxon>
        <taxon>Eutheria</taxon>
        <taxon>Euarchontoglires</taxon>
        <taxon>Primates</taxon>
        <taxon>Haplorrhini</taxon>
        <taxon>Platyrrhini</taxon>
        <taxon>Aotidae</taxon>
        <taxon>Aotus</taxon>
    </lineage>
</organism>
<dbReference type="CDD" id="cd05716">
    <property type="entry name" value="IgV_pIgR_like"/>
    <property type="match status" value="1"/>
</dbReference>
<evidence type="ECO:0000313" key="21">
    <source>
        <dbReference type="Proteomes" id="UP000233020"/>
    </source>
</evidence>
<dbReference type="GO" id="GO:0004888">
    <property type="term" value="F:transmembrane signaling receptor activity"/>
    <property type="evidence" value="ECO:0007669"/>
    <property type="project" value="TreeGrafter"/>
</dbReference>
<dbReference type="FunFam" id="2.60.40.10:FF:001531">
    <property type="entry name" value="Fc fragment of IgA and IgM receptor"/>
    <property type="match status" value="1"/>
</dbReference>
<evidence type="ECO:0000256" key="16">
    <source>
        <dbReference type="ARBA" id="ARBA00081118"/>
    </source>
</evidence>
<feature type="compositionally biased region" description="Basic and acidic residues" evidence="17">
    <location>
        <begin position="332"/>
        <end position="353"/>
    </location>
</feature>
<dbReference type="STRING" id="37293.ENSANAP00000008237"/>
<feature type="transmembrane region" description="Helical" evidence="18">
    <location>
        <begin position="474"/>
        <end position="494"/>
    </location>
</feature>
<dbReference type="PANTHER" id="PTHR11860">
    <property type="entry name" value="POLYMERIC-IMMUNOGLOBULIN RECEPTOR"/>
    <property type="match status" value="1"/>
</dbReference>
<dbReference type="InterPro" id="IPR013106">
    <property type="entry name" value="Ig_V-set"/>
</dbReference>
<dbReference type="InterPro" id="IPR050671">
    <property type="entry name" value="CD300_family_receptors"/>
</dbReference>
<name>A0A2K5CHI7_AOTNA</name>
<keyword evidence="4" id="KW-0732">Signal</keyword>
<dbReference type="InterPro" id="IPR003599">
    <property type="entry name" value="Ig_sub"/>
</dbReference>
<evidence type="ECO:0000256" key="7">
    <source>
        <dbReference type="ARBA" id="ARBA00023130"/>
    </source>
</evidence>
<proteinExistence type="predicted"/>
<feature type="domain" description="Immunoglobulin" evidence="19">
    <location>
        <begin position="103"/>
        <end position="207"/>
    </location>
</feature>
<feature type="region of interest" description="Disordered" evidence="17">
    <location>
        <begin position="232"/>
        <end position="251"/>
    </location>
</feature>
<evidence type="ECO:0000256" key="8">
    <source>
        <dbReference type="ARBA" id="ARBA00023136"/>
    </source>
</evidence>
<evidence type="ECO:0000256" key="11">
    <source>
        <dbReference type="ARBA" id="ARBA00023180"/>
    </source>
</evidence>
<reference evidence="20" key="2">
    <citation type="submission" date="2025-09" db="UniProtKB">
        <authorList>
            <consortium name="Ensembl"/>
        </authorList>
    </citation>
    <scope>IDENTIFICATION</scope>
</reference>
<evidence type="ECO:0000313" key="20">
    <source>
        <dbReference type="Ensembl" id="ENSANAP00000008237.1"/>
    </source>
</evidence>
<dbReference type="InterPro" id="IPR013783">
    <property type="entry name" value="Ig-like_fold"/>
</dbReference>
<keyword evidence="9" id="KW-1015">Disulfide bond</keyword>
<evidence type="ECO:0000256" key="10">
    <source>
        <dbReference type="ARBA" id="ARBA00023170"/>
    </source>
</evidence>
<keyword evidence="10" id="KW-0675">Receptor</keyword>
<feature type="compositionally biased region" description="Polar residues" evidence="17">
    <location>
        <begin position="260"/>
        <end position="276"/>
    </location>
</feature>
<gene>
    <name evidence="20" type="primary">FCAMR</name>
</gene>
<evidence type="ECO:0000256" key="1">
    <source>
        <dbReference type="ARBA" id="ARBA00004251"/>
    </source>
</evidence>
<evidence type="ECO:0000256" key="17">
    <source>
        <dbReference type="SAM" id="MobiDB-lite"/>
    </source>
</evidence>
<dbReference type="GeneTree" id="ENSGT00950000182977"/>
<evidence type="ECO:0000256" key="14">
    <source>
        <dbReference type="ARBA" id="ARBA00062696"/>
    </source>
</evidence>
<keyword evidence="8 18" id="KW-0472">Membrane</keyword>
<keyword evidence="2" id="KW-1003">Cell membrane</keyword>
<feature type="region of interest" description="Disordered" evidence="17">
    <location>
        <begin position="535"/>
        <end position="556"/>
    </location>
</feature>
<keyword evidence="7" id="KW-1064">Adaptive immunity</keyword>
<comment type="subcellular location">
    <subcellularLocation>
        <location evidence="1">Cell membrane</location>
        <topology evidence="1">Single-pass type I membrane protein</topology>
    </subcellularLocation>
</comment>
<keyword evidence="21" id="KW-1185">Reference proteome</keyword>
<evidence type="ECO:0000256" key="18">
    <source>
        <dbReference type="SAM" id="Phobius"/>
    </source>
</evidence>
<dbReference type="GO" id="GO:0005886">
    <property type="term" value="C:plasma membrane"/>
    <property type="evidence" value="ECO:0007669"/>
    <property type="project" value="UniProtKB-SubCell"/>
</dbReference>
<dbReference type="AlphaFoldDB" id="A0A2K5CHI7"/>
<feature type="compositionally biased region" description="Polar residues" evidence="17">
    <location>
        <begin position="437"/>
        <end position="446"/>
    </location>
</feature>
<keyword evidence="12" id="KW-0393">Immunoglobulin domain</keyword>
<feature type="compositionally biased region" description="Polar residues" evidence="17">
    <location>
        <begin position="240"/>
        <end position="249"/>
    </location>
</feature>
<dbReference type="SUPFAM" id="SSF48726">
    <property type="entry name" value="Immunoglobulin"/>
    <property type="match status" value="1"/>
</dbReference>
<keyword evidence="11" id="KW-0325">Glycoprotein</keyword>
<dbReference type="Gene3D" id="2.60.40.10">
    <property type="entry name" value="Immunoglobulins"/>
    <property type="match status" value="1"/>
</dbReference>
<evidence type="ECO:0000256" key="13">
    <source>
        <dbReference type="ARBA" id="ARBA00057893"/>
    </source>
</evidence>